<dbReference type="InterPro" id="IPR002156">
    <property type="entry name" value="RNaseH_domain"/>
</dbReference>
<dbReference type="Gene3D" id="3.40.50.10140">
    <property type="entry name" value="Toll/interleukin-1 receptor homology (TIR) domain"/>
    <property type="match status" value="1"/>
</dbReference>
<evidence type="ECO:0000259" key="1">
    <source>
        <dbReference type="PROSITE" id="PS50879"/>
    </source>
</evidence>
<dbReference type="GO" id="GO:0004523">
    <property type="term" value="F:RNA-DNA hybrid ribonuclease activity"/>
    <property type="evidence" value="ECO:0007669"/>
    <property type="project" value="InterPro"/>
</dbReference>
<dbReference type="Gene3D" id="3.30.420.10">
    <property type="entry name" value="Ribonuclease H-like superfamily/Ribonuclease H"/>
    <property type="match status" value="1"/>
</dbReference>
<evidence type="ECO:0000313" key="3">
    <source>
        <dbReference type="Proteomes" id="UP000596742"/>
    </source>
</evidence>
<dbReference type="AlphaFoldDB" id="A0A8B6BLM6"/>
<gene>
    <name evidence="2" type="ORF">MGAL_10B034811</name>
</gene>
<reference evidence="2" key="1">
    <citation type="submission" date="2018-11" db="EMBL/GenBank/DDBJ databases">
        <authorList>
            <person name="Alioto T."/>
            <person name="Alioto T."/>
        </authorList>
    </citation>
    <scope>NUCLEOTIDE SEQUENCE</scope>
</reference>
<protein>
    <recommendedName>
        <fullName evidence="1">RNase H type-1 domain-containing protein</fullName>
    </recommendedName>
</protein>
<dbReference type="InterPro" id="IPR036397">
    <property type="entry name" value="RNaseH_sf"/>
</dbReference>
<name>A0A8B6BLM6_MYTGA</name>
<dbReference type="EMBL" id="UYJE01000306">
    <property type="protein sequence ID" value="VDH92153.1"/>
    <property type="molecule type" value="Genomic_DNA"/>
</dbReference>
<proteinExistence type="predicted"/>
<dbReference type="SUPFAM" id="SSF53098">
    <property type="entry name" value="Ribonuclease H-like"/>
    <property type="match status" value="1"/>
</dbReference>
<dbReference type="Proteomes" id="UP000596742">
    <property type="component" value="Unassembled WGS sequence"/>
</dbReference>
<evidence type="ECO:0000313" key="2">
    <source>
        <dbReference type="EMBL" id="VDH92153.1"/>
    </source>
</evidence>
<dbReference type="InterPro" id="IPR035897">
    <property type="entry name" value="Toll_tir_struct_dom_sf"/>
</dbReference>
<comment type="caution">
    <text evidence="2">The sequence shown here is derived from an EMBL/GenBank/DDBJ whole genome shotgun (WGS) entry which is preliminary data.</text>
</comment>
<dbReference type="PROSITE" id="PS50879">
    <property type="entry name" value="RNASE_H_1"/>
    <property type="match status" value="1"/>
</dbReference>
<dbReference type="SUPFAM" id="SSF52200">
    <property type="entry name" value="Toll/Interleukin receptor TIR domain"/>
    <property type="match status" value="1"/>
</dbReference>
<keyword evidence="3" id="KW-1185">Reference proteome</keyword>
<dbReference type="OrthoDB" id="10047814at2759"/>
<organism evidence="2 3">
    <name type="scientific">Mytilus galloprovincialis</name>
    <name type="common">Mediterranean mussel</name>
    <dbReference type="NCBI Taxonomy" id="29158"/>
    <lineage>
        <taxon>Eukaryota</taxon>
        <taxon>Metazoa</taxon>
        <taxon>Spiralia</taxon>
        <taxon>Lophotrochozoa</taxon>
        <taxon>Mollusca</taxon>
        <taxon>Bivalvia</taxon>
        <taxon>Autobranchia</taxon>
        <taxon>Pteriomorphia</taxon>
        <taxon>Mytilida</taxon>
        <taxon>Mytiloidea</taxon>
        <taxon>Mytilidae</taxon>
        <taxon>Mytilinae</taxon>
        <taxon>Mytilus</taxon>
    </lineage>
</organism>
<sequence length="223" mass="24964">MMKGKEKYEEIKDVYTFIFKHEKDTFMRVIAEIFKIPHILDGPSVKLITECVRTCITLSTNDIANLDIFNGYIRTVPDLKLMDDIEPKLDEISQSNSVPIGPEHNSPSKGFVYDFFVSHSHKDADWVLSRLVADLESAFTEDDVVLRGNPGPCGAGAIIYAEHIKPAARLHRPVAQRGSILLAELIAILMVLDTCITENIYMAIQRIKIFSDSQSAVGLLTLN</sequence>
<accession>A0A8B6BLM6</accession>
<feature type="domain" description="RNase H type-1" evidence="1">
    <location>
        <begin position="132"/>
        <end position="223"/>
    </location>
</feature>
<dbReference type="GO" id="GO:0003676">
    <property type="term" value="F:nucleic acid binding"/>
    <property type="evidence" value="ECO:0007669"/>
    <property type="project" value="InterPro"/>
</dbReference>
<dbReference type="InterPro" id="IPR012337">
    <property type="entry name" value="RNaseH-like_sf"/>
</dbReference>